<keyword evidence="2" id="KW-0472">Membrane</keyword>
<feature type="region of interest" description="Disordered" evidence="1">
    <location>
        <begin position="130"/>
        <end position="150"/>
    </location>
</feature>
<dbReference type="Proteomes" id="UP000554235">
    <property type="component" value="Unassembled WGS sequence"/>
</dbReference>
<evidence type="ECO:0000256" key="2">
    <source>
        <dbReference type="SAM" id="Phobius"/>
    </source>
</evidence>
<keyword evidence="4" id="KW-1185">Reference proteome</keyword>
<keyword evidence="2" id="KW-0812">Transmembrane</keyword>
<dbReference type="OrthoDB" id="5392974at2759"/>
<evidence type="ECO:0000313" key="4">
    <source>
        <dbReference type="Proteomes" id="UP000554235"/>
    </source>
</evidence>
<proteinExistence type="predicted"/>
<evidence type="ECO:0000313" key="3">
    <source>
        <dbReference type="EMBL" id="KAF4468255.1"/>
    </source>
</evidence>
<accession>A0A8H4PD93</accession>
<feature type="transmembrane region" description="Helical" evidence="2">
    <location>
        <begin position="547"/>
        <end position="568"/>
    </location>
</feature>
<organism evidence="3 4">
    <name type="scientific">Fusarium albosuccineum</name>
    <dbReference type="NCBI Taxonomy" id="1237068"/>
    <lineage>
        <taxon>Eukaryota</taxon>
        <taxon>Fungi</taxon>
        <taxon>Dikarya</taxon>
        <taxon>Ascomycota</taxon>
        <taxon>Pezizomycotina</taxon>
        <taxon>Sordariomycetes</taxon>
        <taxon>Hypocreomycetidae</taxon>
        <taxon>Hypocreales</taxon>
        <taxon>Nectriaceae</taxon>
        <taxon>Fusarium</taxon>
        <taxon>Fusarium decemcellulare species complex</taxon>
    </lineage>
</organism>
<reference evidence="3 4" key="1">
    <citation type="submission" date="2020-01" db="EMBL/GenBank/DDBJ databases">
        <title>Identification and distribution of gene clusters putatively required for synthesis of sphingolipid metabolism inhibitors in phylogenetically diverse species of the filamentous fungus Fusarium.</title>
        <authorList>
            <person name="Kim H.-S."/>
            <person name="Busman M."/>
            <person name="Brown D.W."/>
            <person name="Divon H."/>
            <person name="Uhlig S."/>
            <person name="Proctor R.H."/>
        </authorList>
    </citation>
    <scope>NUCLEOTIDE SEQUENCE [LARGE SCALE GENOMIC DNA]</scope>
    <source>
        <strain evidence="3 4">NRRL 20459</strain>
    </source>
</reference>
<evidence type="ECO:0000256" key="1">
    <source>
        <dbReference type="SAM" id="MobiDB-lite"/>
    </source>
</evidence>
<dbReference type="EMBL" id="JAADYS010000637">
    <property type="protein sequence ID" value="KAF4468255.1"/>
    <property type="molecule type" value="Genomic_DNA"/>
</dbReference>
<dbReference type="Gene3D" id="1.20.58.340">
    <property type="entry name" value="Magnesium transport protein CorA, transmembrane region"/>
    <property type="match status" value="1"/>
</dbReference>
<keyword evidence="2" id="KW-1133">Transmembrane helix</keyword>
<feature type="transmembrane region" description="Helical" evidence="2">
    <location>
        <begin position="502"/>
        <end position="526"/>
    </location>
</feature>
<gene>
    <name evidence="3" type="ORF">FALBO_4874</name>
</gene>
<dbReference type="AlphaFoldDB" id="A0A8H4PD93"/>
<name>A0A8H4PD93_9HYPO</name>
<protein>
    <submittedName>
        <fullName evidence="3">Uncharacterized protein</fullName>
    </submittedName>
</protein>
<sequence>MPDTIKLFATAGVWDVTRRHGIGSSAQSYSAVALLVQLGGLQQRRALARLAGTLTAMDSVAVEAGKASLAGSGMLSDAIVLHVCRDAYAVAAWFDAAAQQLDPWAEGQRDRLFAVSKGRRERQSVKLVDKGKDPQLARQHQKKSVTMSWTHRDSPHEAFAQEATQTPISVAFAQWMLNIWEITHDHPEGRWYLEPNARCLREKASLRIVFAPLDLPRRDALAQTLELFDILHIPGDFTKERLQSVSHSFGRSTDRHGSSTWFHFLCKNIDIKQNGANPPEVDNRAATMGYHISTLPQADYSWHRAGFFLRVENDGSTTLVCFGAMPSLRHRINEFVAAKAWQHVATDPYILFDLIFEVLYFEVDNTVWKMNTVFGPLEHLILEYANSKNIRKMSSKVPFAAMHNCAKHIIHIGEAIESCIMLVDATILNVGNHEHTGRPMTREPVLKQLRETLQYRRSLFNSSQLRLSSLQKRIDNAITLSFNLVTQQDSMVMIQDSNSMKVIAAITMIFLPTTGVASVIGSQLFLSDLNKDGQTWDVKLTPLFWTMWWISIPLTVFVVLLAIIWHWWVHTESPAGEVVQVVKRAATFSSSNTKKIEQ</sequence>
<comment type="caution">
    <text evidence="3">The sequence shown here is derived from an EMBL/GenBank/DDBJ whole genome shotgun (WGS) entry which is preliminary data.</text>
</comment>